<sequence length="348" mass="39823">TPKDVAIEVFVKLNTTLVRLTAFDIIVAQLEAATGEPLHDLIASLNSSVPEITHYTEPSNLVLSVDTLLQDKPPNQRGYFSLDLEKFINDWPKIVNGTKECVQFLESEKIIDGERLPIESVLAPLIALWVEAPEIPDERGNTRILLKKYLWKAFFTDRYDRAVPTAILQDYRVLRKVIMGEAKEAEVPCFKEYQYPLPNKEEIIQSRWPRYKDRLARALLLLTIRGGAEDIKDGASLSIRNIQQRHYHHLFPIAWLRKKDPNADPNRALNCILINRRTNAEILAKEPIKYLLEACNASDLSPLFISPPFKTHFVEFNLLAKGDYGKFLDERAKECEAKIKILCGGFKK</sequence>
<dbReference type="PANTHER" id="PTHR37292:SF2">
    <property type="entry name" value="DUF262 DOMAIN-CONTAINING PROTEIN"/>
    <property type="match status" value="1"/>
</dbReference>
<reference evidence="1" key="1">
    <citation type="journal article" date="2014" name="Front. Microbiol.">
        <title>High frequency of phylogenetically diverse reductive dehalogenase-homologous genes in deep subseafloor sedimentary metagenomes.</title>
        <authorList>
            <person name="Kawai M."/>
            <person name="Futagami T."/>
            <person name="Toyoda A."/>
            <person name="Takaki Y."/>
            <person name="Nishi S."/>
            <person name="Hori S."/>
            <person name="Arai W."/>
            <person name="Tsubouchi T."/>
            <person name="Morono Y."/>
            <person name="Uchiyama I."/>
            <person name="Ito T."/>
            <person name="Fujiyama A."/>
            <person name="Inagaki F."/>
            <person name="Takami H."/>
        </authorList>
    </citation>
    <scope>NUCLEOTIDE SEQUENCE</scope>
    <source>
        <strain evidence="1">Expedition CK06-06</strain>
    </source>
</reference>
<proteinExistence type="predicted"/>
<evidence type="ECO:0008006" key="2">
    <source>
        <dbReference type="Google" id="ProtNLM"/>
    </source>
</evidence>
<protein>
    <recommendedName>
        <fullName evidence="2">DUF1524 domain-containing protein</fullName>
    </recommendedName>
</protein>
<dbReference type="EMBL" id="BART01000613">
    <property type="protein sequence ID" value="GAG73828.1"/>
    <property type="molecule type" value="Genomic_DNA"/>
</dbReference>
<accession>X1ANB2</accession>
<dbReference type="PANTHER" id="PTHR37292">
    <property type="entry name" value="VNG6097C"/>
    <property type="match status" value="1"/>
</dbReference>
<organism evidence="1">
    <name type="scientific">marine sediment metagenome</name>
    <dbReference type="NCBI Taxonomy" id="412755"/>
    <lineage>
        <taxon>unclassified sequences</taxon>
        <taxon>metagenomes</taxon>
        <taxon>ecological metagenomes</taxon>
    </lineage>
</organism>
<feature type="non-terminal residue" evidence="1">
    <location>
        <position position="1"/>
    </location>
</feature>
<comment type="caution">
    <text evidence="1">The sequence shown here is derived from an EMBL/GenBank/DDBJ whole genome shotgun (WGS) entry which is preliminary data.</text>
</comment>
<gene>
    <name evidence="1" type="ORF">S01H4_02707</name>
</gene>
<evidence type="ECO:0000313" key="1">
    <source>
        <dbReference type="EMBL" id="GAG73828.1"/>
    </source>
</evidence>
<name>X1ANB2_9ZZZZ</name>
<dbReference type="AlphaFoldDB" id="X1ANB2"/>